<evidence type="ECO:0000313" key="5">
    <source>
        <dbReference type="EnsemblPlants" id="Zm00001eb207690_P001"/>
    </source>
</evidence>
<dbReference type="InterPro" id="IPR036047">
    <property type="entry name" value="F-box-like_dom_sf"/>
</dbReference>
<reference evidence="4" key="2">
    <citation type="submission" date="2015-12" db="EMBL/GenBank/DDBJ databases">
        <title>Update maize B73 reference genome by single molecule sequencing technologies.</title>
        <authorList>
            <consortium name="Maize Genome Sequencing Project"/>
            <person name="Ware D."/>
        </authorList>
    </citation>
    <scope>NUCLEOTIDE SEQUENCE</scope>
    <source>
        <tissue evidence="4">Seedling</tissue>
    </source>
</reference>
<dbReference type="ExpressionAtlas" id="K7U803">
    <property type="expression patterns" value="baseline and differential"/>
</dbReference>
<evidence type="ECO:0000313" key="4">
    <source>
        <dbReference type="EMBL" id="AQK60517.1"/>
    </source>
</evidence>
<feature type="domain" description="At1g61320/AtMIF1 LRR" evidence="3">
    <location>
        <begin position="182"/>
        <end position="444"/>
    </location>
</feature>
<keyword evidence="6" id="KW-1185">Reference proteome</keyword>
<dbReference type="OrthoDB" id="673865at2759"/>
<reference evidence="5" key="3">
    <citation type="submission" date="2019-07" db="EMBL/GenBank/DDBJ databases">
        <authorList>
            <person name="Seetharam A."/>
            <person name="Woodhouse M."/>
            <person name="Cannon E."/>
        </authorList>
    </citation>
    <scope>NUCLEOTIDE SEQUENCE [LARGE SCALE GENOMIC DNA]</scope>
    <source>
        <strain evidence="5">cv. B73</strain>
    </source>
</reference>
<dbReference type="PANTHER" id="PTHR34145">
    <property type="entry name" value="OS02G0105600 PROTEIN"/>
    <property type="match status" value="1"/>
</dbReference>
<dbReference type="Pfam" id="PF23622">
    <property type="entry name" value="LRR_At1g61320_AtMIF1"/>
    <property type="match status" value="1"/>
</dbReference>
<dbReference type="Gramene" id="Zm00001eb207690_T001">
    <property type="protein sequence ID" value="Zm00001eb207690_P001"/>
    <property type="gene ID" value="Zm00001eb207690"/>
</dbReference>
<evidence type="ECO:0000313" key="6">
    <source>
        <dbReference type="Proteomes" id="UP000007305"/>
    </source>
</evidence>
<dbReference type="InterPro" id="IPR053772">
    <property type="entry name" value="At1g61320/At1g61330-like"/>
</dbReference>
<dbReference type="KEGG" id="zma:103654907"/>
<dbReference type="Gene3D" id="3.80.10.10">
    <property type="entry name" value="Ribonuclease Inhibitor"/>
    <property type="match status" value="1"/>
</dbReference>
<evidence type="ECO:0000259" key="2">
    <source>
        <dbReference type="Pfam" id="PF00646"/>
    </source>
</evidence>
<dbReference type="EnsemblPlants" id="Zm00001eb207690_T001">
    <property type="protein sequence ID" value="Zm00001eb207690_P001"/>
    <property type="gene ID" value="Zm00001eb207690"/>
</dbReference>
<dbReference type="CDD" id="cd22160">
    <property type="entry name" value="F-box_AtFBL13-like"/>
    <property type="match status" value="1"/>
</dbReference>
<dbReference type="STRING" id="4577.K7U803"/>
<dbReference type="InterPro" id="IPR053781">
    <property type="entry name" value="F-box_AtFBL13-like"/>
</dbReference>
<dbReference type="SUPFAM" id="SSF52047">
    <property type="entry name" value="RNI-like"/>
    <property type="match status" value="1"/>
</dbReference>
<dbReference type="AlphaFoldDB" id="K7U803"/>
<reference evidence="6" key="1">
    <citation type="journal article" date="2009" name="Science">
        <title>The B73 maize genome: complexity, diversity, and dynamics.</title>
        <authorList>
            <person name="Schnable P.S."/>
            <person name="Ware D."/>
            <person name="Fulton R.S."/>
            <person name="Stein J.C."/>
            <person name="Wei F."/>
            <person name="Pasternak S."/>
            <person name="Liang C."/>
            <person name="Zhang J."/>
            <person name="Fulton L."/>
            <person name="Graves T.A."/>
            <person name="Minx P."/>
            <person name="Reily A.D."/>
            <person name="Courtney L."/>
            <person name="Kruchowski S.S."/>
            <person name="Tomlinson C."/>
            <person name="Strong C."/>
            <person name="Delehaunty K."/>
            <person name="Fronick C."/>
            <person name="Courtney B."/>
            <person name="Rock S.M."/>
            <person name="Belter E."/>
            <person name="Du F."/>
            <person name="Kim K."/>
            <person name="Abbott R.M."/>
            <person name="Cotton M."/>
            <person name="Levy A."/>
            <person name="Marchetto P."/>
            <person name="Ochoa K."/>
            <person name="Jackson S.M."/>
            <person name="Gillam B."/>
            <person name="Chen W."/>
            <person name="Yan L."/>
            <person name="Higginbotham J."/>
            <person name="Cardenas M."/>
            <person name="Waligorski J."/>
            <person name="Applebaum E."/>
            <person name="Phelps L."/>
            <person name="Falcone J."/>
            <person name="Kanchi K."/>
            <person name="Thane T."/>
            <person name="Scimone A."/>
            <person name="Thane N."/>
            <person name="Henke J."/>
            <person name="Wang T."/>
            <person name="Ruppert J."/>
            <person name="Shah N."/>
            <person name="Rotter K."/>
            <person name="Hodges J."/>
            <person name="Ingenthron E."/>
            <person name="Cordes M."/>
            <person name="Kohlberg S."/>
            <person name="Sgro J."/>
            <person name="Delgado B."/>
            <person name="Mead K."/>
            <person name="Chinwalla A."/>
            <person name="Leonard S."/>
            <person name="Crouse K."/>
            <person name="Collura K."/>
            <person name="Kudrna D."/>
            <person name="Currie J."/>
            <person name="He R."/>
            <person name="Angelova A."/>
            <person name="Rajasekar S."/>
            <person name="Mueller T."/>
            <person name="Lomeli R."/>
            <person name="Scara G."/>
            <person name="Ko A."/>
            <person name="Delaney K."/>
            <person name="Wissotski M."/>
            <person name="Lopez G."/>
            <person name="Campos D."/>
            <person name="Braidotti M."/>
            <person name="Ashley E."/>
            <person name="Golser W."/>
            <person name="Kim H."/>
            <person name="Lee S."/>
            <person name="Lin J."/>
            <person name="Dujmic Z."/>
            <person name="Kim W."/>
            <person name="Talag J."/>
            <person name="Zuccolo A."/>
            <person name="Fan C."/>
            <person name="Sebastian A."/>
            <person name="Kramer M."/>
            <person name="Spiegel L."/>
            <person name="Nascimento L."/>
            <person name="Zutavern T."/>
            <person name="Miller B."/>
            <person name="Ambroise C."/>
            <person name="Muller S."/>
            <person name="Spooner W."/>
            <person name="Narechania A."/>
            <person name="Ren L."/>
            <person name="Wei S."/>
            <person name="Kumari S."/>
            <person name="Faga B."/>
            <person name="Levy M.J."/>
            <person name="McMahan L."/>
            <person name="Van Buren P."/>
            <person name="Vaughn M.W."/>
            <person name="Ying K."/>
            <person name="Yeh C.-T."/>
            <person name="Emrich S.J."/>
            <person name="Jia Y."/>
            <person name="Kalyanaraman A."/>
            <person name="Hsia A.-P."/>
            <person name="Barbazuk W.B."/>
            <person name="Baucom R.S."/>
            <person name="Brutnell T.P."/>
            <person name="Carpita N.C."/>
            <person name="Chaparro C."/>
            <person name="Chia J.-M."/>
            <person name="Deragon J.-M."/>
            <person name="Estill J.C."/>
            <person name="Fu Y."/>
            <person name="Jeddeloh J.A."/>
            <person name="Han Y."/>
            <person name="Lee H."/>
            <person name="Li P."/>
            <person name="Lisch D.R."/>
            <person name="Liu S."/>
            <person name="Liu Z."/>
            <person name="Nagel D.H."/>
            <person name="McCann M.C."/>
            <person name="SanMiguel P."/>
            <person name="Myers A.M."/>
            <person name="Nettleton D."/>
            <person name="Nguyen J."/>
            <person name="Penning B.W."/>
            <person name="Ponnala L."/>
            <person name="Schneider K.L."/>
            <person name="Schwartz D.C."/>
            <person name="Sharma A."/>
            <person name="Soderlund C."/>
            <person name="Springer N.M."/>
            <person name="Sun Q."/>
            <person name="Wang H."/>
            <person name="Waterman M."/>
            <person name="Westerman R."/>
            <person name="Wolfgruber T.K."/>
            <person name="Yang L."/>
            <person name="Yu Y."/>
            <person name="Zhang L."/>
            <person name="Zhou S."/>
            <person name="Zhu Q."/>
            <person name="Bennetzen J.L."/>
            <person name="Dawe R.K."/>
            <person name="Jiang J."/>
            <person name="Jiang N."/>
            <person name="Presting G.G."/>
            <person name="Wessler S.R."/>
            <person name="Aluru S."/>
            <person name="Martienssen R.A."/>
            <person name="Clifton S.W."/>
            <person name="McCombie W.R."/>
            <person name="Wing R.A."/>
            <person name="Wilson R.K."/>
        </authorList>
    </citation>
    <scope>NUCLEOTIDE SEQUENCE [LARGE SCALE GENOMIC DNA]</scope>
    <source>
        <strain evidence="6">cv. B73</strain>
    </source>
</reference>
<dbReference type="PANTHER" id="PTHR34145:SF65">
    <property type="entry name" value="FBD DOMAIN-CONTAINING PROTEIN"/>
    <property type="match status" value="1"/>
</dbReference>
<dbReference type="OMA" id="FIRICKC"/>
<protein>
    <submittedName>
        <fullName evidence="4">Protein SRG1</fullName>
    </submittedName>
</protein>
<sequence length="497" mass="54551">MAGHGEKRRRTGGAHEKPEEEEEDRISDLPDVLRLHILSLLPLKSAIRTGALSSRWRRLWAYRWPEPSSVTIRLPPGAAGAAAAARAEALAGIDRRGRRRVDGFSLAFHGGQLAHADLKRCVDYAAACEAEDLHLRADGGAGAARGSRGATRRPGALAVQFPVGSPLLARLSVRGLSLTAVNNAMVATLEVIHLHSVFLTDAALRRMVAACPRLRELDLRYCRRLRRVDFSSVGVPNLSSFTVVDCSRTTELRVPVAPRLRSFRFSGTFLSSNILSGAKGSLEHLYLCSGGPETGLPATNLPYAVPRLSNLTVLTLCSIALQYVSSFTAKAGSEGNLHGLRELQLLTFGMANSNLADIYSFLKTCPCPRLERLFVQLPTNTGDAFTENFLEVAEEDPPKGGLENLCLAKLTNFKGHRNEMQLVGFLLRKSCSLKKLFLIAPKEDHPQGLRKTLSDTLPDFLKKEILHLERASTDTQIFFSEPDAQTQQLHSEVFVRF</sequence>
<dbReference type="PaxDb" id="4577-GRMZM2G119932_P01"/>
<dbReference type="eggNOG" id="ENOG502QTMV">
    <property type="taxonomic scope" value="Eukaryota"/>
</dbReference>
<reference evidence="5" key="4">
    <citation type="submission" date="2021-05" db="UniProtKB">
        <authorList>
            <consortium name="EnsemblPlants"/>
        </authorList>
    </citation>
    <scope>IDENTIFICATION</scope>
    <source>
        <strain evidence="5">cv. B73</strain>
    </source>
</reference>
<dbReference type="GeneID" id="103654907"/>
<feature type="region of interest" description="Disordered" evidence="1">
    <location>
        <begin position="1"/>
        <end position="25"/>
    </location>
</feature>
<dbReference type="SUPFAM" id="SSF81383">
    <property type="entry name" value="F-box domain"/>
    <property type="match status" value="1"/>
</dbReference>
<dbReference type="Proteomes" id="UP000007305">
    <property type="component" value="Chromosome 4"/>
</dbReference>
<accession>K7U803</accession>
<dbReference type="InterPro" id="IPR032675">
    <property type="entry name" value="LRR_dom_sf"/>
</dbReference>
<proteinExistence type="predicted"/>
<dbReference type="RefSeq" id="XP_008679937.1">
    <property type="nucleotide sequence ID" value="XM_008681715.4"/>
</dbReference>
<name>K7U803_MAIZE</name>
<dbReference type="Gene3D" id="1.20.1280.50">
    <property type="match status" value="1"/>
</dbReference>
<evidence type="ECO:0000256" key="1">
    <source>
        <dbReference type="SAM" id="MobiDB-lite"/>
    </source>
</evidence>
<dbReference type="HOGENOM" id="CLU_026333_0_0_1"/>
<feature type="domain" description="F-box" evidence="2">
    <location>
        <begin position="26"/>
        <end position="61"/>
    </location>
</feature>
<organism evidence="4">
    <name type="scientific">Zea mays</name>
    <name type="common">Maize</name>
    <dbReference type="NCBI Taxonomy" id="4577"/>
    <lineage>
        <taxon>Eukaryota</taxon>
        <taxon>Viridiplantae</taxon>
        <taxon>Streptophyta</taxon>
        <taxon>Embryophyta</taxon>
        <taxon>Tracheophyta</taxon>
        <taxon>Spermatophyta</taxon>
        <taxon>Magnoliopsida</taxon>
        <taxon>Liliopsida</taxon>
        <taxon>Poales</taxon>
        <taxon>Poaceae</taxon>
        <taxon>PACMAD clade</taxon>
        <taxon>Panicoideae</taxon>
        <taxon>Andropogonodae</taxon>
        <taxon>Andropogoneae</taxon>
        <taxon>Tripsacinae</taxon>
        <taxon>Zea</taxon>
    </lineage>
</organism>
<feature type="compositionally biased region" description="Basic residues" evidence="1">
    <location>
        <begin position="1"/>
        <end position="12"/>
    </location>
</feature>
<gene>
    <name evidence="5" type="primary">LOC103654907</name>
    <name evidence="4" type="ORF">ZEAMMB73_Zm00001d053848</name>
</gene>
<dbReference type="Pfam" id="PF00646">
    <property type="entry name" value="F-box"/>
    <property type="match status" value="1"/>
</dbReference>
<dbReference type="InterPro" id="IPR001810">
    <property type="entry name" value="F-box_dom"/>
</dbReference>
<dbReference type="InterPro" id="IPR055357">
    <property type="entry name" value="LRR_At1g61320_AtMIF1"/>
</dbReference>
<dbReference type="EMBL" id="CM000780">
    <property type="protein sequence ID" value="AQK60517.1"/>
    <property type="molecule type" value="Genomic_DNA"/>
</dbReference>
<evidence type="ECO:0000259" key="3">
    <source>
        <dbReference type="Pfam" id="PF23622"/>
    </source>
</evidence>